<name>A0ABR6AVV6_9HYPH</name>
<evidence type="ECO:0000313" key="1">
    <source>
        <dbReference type="EMBL" id="MBA8853600.1"/>
    </source>
</evidence>
<dbReference type="Proteomes" id="UP000578622">
    <property type="component" value="Unassembled WGS sequence"/>
</dbReference>
<dbReference type="RefSeq" id="WP_151659652.1">
    <property type="nucleotide sequence ID" value="NZ_CADEAP010000010.1"/>
</dbReference>
<evidence type="ECO:0000313" key="2">
    <source>
        <dbReference type="Proteomes" id="UP000578622"/>
    </source>
</evidence>
<sequence>MSHNEATSLQTVAGAGTFVNLETKRDFDKTVAAVKESIRLAGNAVRASNAISANAVTTASVISKASLCISNIISSESNRVSNDLSARALRGKNDPPSRKFWTGSKRAIWTYRRVSRHSRTGLKLDEHALGLRLMERCRTQSSH</sequence>
<keyword evidence="2" id="KW-1185">Reference proteome</keyword>
<protein>
    <submittedName>
        <fullName evidence="1">Uncharacterized protein</fullName>
    </submittedName>
</protein>
<gene>
    <name evidence="1" type="ORF">FHW20_004583</name>
</gene>
<reference evidence="1 2" key="1">
    <citation type="submission" date="2020-07" db="EMBL/GenBank/DDBJ databases">
        <title>Genomic Encyclopedia of Type Strains, Phase IV (KMG-V): Genome sequencing to study the core and pangenomes of soil and plant-associated prokaryotes.</title>
        <authorList>
            <person name="Whitman W."/>
        </authorList>
    </citation>
    <scope>NUCLEOTIDE SEQUENCE [LARGE SCALE GENOMIC DNA]</scope>
    <source>
        <strain evidence="1 2">RH4WT92</strain>
    </source>
</reference>
<proteinExistence type="predicted"/>
<comment type="caution">
    <text evidence="1">The sequence shown here is derived from an EMBL/GenBank/DDBJ whole genome shotgun (WGS) entry which is preliminary data.</text>
</comment>
<organism evidence="1 2">
    <name type="scientific">Brucella intermedia</name>
    <dbReference type="NCBI Taxonomy" id="94625"/>
    <lineage>
        <taxon>Bacteria</taxon>
        <taxon>Pseudomonadati</taxon>
        <taxon>Pseudomonadota</taxon>
        <taxon>Alphaproteobacteria</taxon>
        <taxon>Hyphomicrobiales</taxon>
        <taxon>Brucellaceae</taxon>
        <taxon>Brucella/Ochrobactrum group</taxon>
        <taxon>Brucella</taxon>
    </lineage>
</organism>
<dbReference type="EMBL" id="JACGXG010000013">
    <property type="protein sequence ID" value="MBA8853600.1"/>
    <property type="molecule type" value="Genomic_DNA"/>
</dbReference>
<accession>A0ABR6AVV6</accession>